<comment type="caution">
    <text evidence="10">The sequence shown here is derived from an EMBL/GenBank/DDBJ whole genome shotgun (WGS) entry which is preliminary data.</text>
</comment>
<dbReference type="GO" id="GO:0015627">
    <property type="term" value="C:type II protein secretion system complex"/>
    <property type="evidence" value="ECO:0007669"/>
    <property type="project" value="InterPro"/>
</dbReference>
<keyword evidence="7 8" id="KW-0472">Membrane</keyword>
<dbReference type="Gene3D" id="3.30.700.10">
    <property type="entry name" value="Glycoprotein, Type 4 Pilin"/>
    <property type="match status" value="1"/>
</dbReference>
<evidence type="ECO:0000256" key="1">
    <source>
        <dbReference type="ARBA" id="ARBA00004377"/>
    </source>
</evidence>
<dbReference type="Proteomes" id="UP000237797">
    <property type="component" value="Unassembled WGS sequence"/>
</dbReference>
<dbReference type="OrthoDB" id="2990208at2"/>
<evidence type="ECO:0000256" key="5">
    <source>
        <dbReference type="ARBA" id="ARBA00022692"/>
    </source>
</evidence>
<evidence type="ECO:0000256" key="3">
    <source>
        <dbReference type="ARBA" id="ARBA00022481"/>
    </source>
</evidence>
<evidence type="ECO:0000259" key="9">
    <source>
        <dbReference type="Pfam" id="PF12019"/>
    </source>
</evidence>
<dbReference type="InterPro" id="IPR022346">
    <property type="entry name" value="T2SS_GspH"/>
</dbReference>
<evidence type="ECO:0000256" key="6">
    <source>
        <dbReference type="ARBA" id="ARBA00022989"/>
    </source>
</evidence>
<evidence type="ECO:0000256" key="7">
    <source>
        <dbReference type="ARBA" id="ARBA00023136"/>
    </source>
</evidence>
<comment type="subcellular location">
    <subcellularLocation>
        <location evidence="1">Cell inner membrane</location>
        <topology evidence="1">Single-pass membrane protein</topology>
    </subcellularLocation>
</comment>
<evidence type="ECO:0000313" key="10">
    <source>
        <dbReference type="EMBL" id="PRX41695.1"/>
    </source>
</evidence>
<dbReference type="Pfam" id="PF12019">
    <property type="entry name" value="GspH"/>
    <property type="match status" value="1"/>
</dbReference>
<evidence type="ECO:0000256" key="2">
    <source>
        <dbReference type="ARBA" id="ARBA00022475"/>
    </source>
</evidence>
<feature type="transmembrane region" description="Helical" evidence="8">
    <location>
        <begin position="12"/>
        <end position="37"/>
    </location>
</feature>
<reference evidence="10 11" key="1">
    <citation type="submission" date="2018-03" db="EMBL/GenBank/DDBJ databases">
        <title>Genomic Encyclopedia of Archaeal and Bacterial Type Strains, Phase II (KMG-II): from individual species to whole genera.</title>
        <authorList>
            <person name="Goeker M."/>
        </authorList>
    </citation>
    <scope>NUCLEOTIDE SEQUENCE [LARGE SCALE GENOMIC DNA]</scope>
    <source>
        <strain evidence="10 11">DSM 44946</strain>
    </source>
</reference>
<organism evidence="10 11">
    <name type="scientific">Planifilum fimeticola</name>
    <dbReference type="NCBI Taxonomy" id="201975"/>
    <lineage>
        <taxon>Bacteria</taxon>
        <taxon>Bacillati</taxon>
        <taxon>Bacillota</taxon>
        <taxon>Bacilli</taxon>
        <taxon>Bacillales</taxon>
        <taxon>Thermoactinomycetaceae</taxon>
        <taxon>Planifilum</taxon>
    </lineage>
</organism>
<evidence type="ECO:0000313" key="11">
    <source>
        <dbReference type="Proteomes" id="UP000237797"/>
    </source>
</evidence>
<dbReference type="GO" id="GO:0005886">
    <property type="term" value="C:plasma membrane"/>
    <property type="evidence" value="ECO:0007669"/>
    <property type="project" value="UniProtKB-SubCell"/>
</dbReference>
<dbReference type="InterPro" id="IPR045584">
    <property type="entry name" value="Pilin-like"/>
</dbReference>
<proteinExistence type="predicted"/>
<name>A0A2T0LH99_9BACL</name>
<evidence type="ECO:0000256" key="4">
    <source>
        <dbReference type="ARBA" id="ARBA00022519"/>
    </source>
</evidence>
<keyword evidence="5 8" id="KW-0812">Transmembrane</keyword>
<accession>A0A2T0LH99</accession>
<evidence type="ECO:0000256" key="8">
    <source>
        <dbReference type="SAM" id="Phobius"/>
    </source>
</evidence>
<sequence length="151" mass="16732">MGMDDRRSRDEGGWTLLELVLTVSLIGLLAALAAPSFHQIGERLERKLTLDSLASDIRLAQREAESREAVTELRIDPSGGGYRVVRGGKAIRRASVRPRYRLTSNYPSGRILFRPSGQVRGGTVWLERDGKRVGRVVIQVASGRPRVEVDP</sequence>
<keyword evidence="6 8" id="KW-1133">Transmembrane helix</keyword>
<dbReference type="AlphaFoldDB" id="A0A2T0LH99"/>
<keyword evidence="3" id="KW-0488">Methylation</keyword>
<feature type="domain" description="General secretion pathway GspH" evidence="9">
    <location>
        <begin position="51"/>
        <end position="138"/>
    </location>
</feature>
<dbReference type="EMBL" id="PVNE01000005">
    <property type="protein sequence ID" value="PRX41695.1"/>
    <property type="molecule type" value="Genomic_DNA"/>
</dbReference>
<gene>
    <name evidence="10" type="ORF">CLV97_105126</name>
</gene>
<keyword evidence="2" id="KW-1003">Cell membrane</keyword>
<keyword evidence="11" id="KW-1185">Reference proteome</keyword>
<dbReference type="SUPFAM" id="SSF54523">
    <property type="entry name" value="Pili subunits"/>
    <property type="match status" value="1"/>
</dbReference>
<keyword evidence="4" id="KW-0997">Cell inner membrane</keyword>
<dbReference type="GO" id="GO:0015628">
    <property type="term" value="P:protein secretion by the type II secretion system"/>
    <property type="evidence" value="ECO:0007669"/>
    <property type="project" value="InterPro"/>
</dbReference>
<protein>
    <submittedName>
        <fullName evidence="10">Tfp pilus assembly protein FimT</fullName>
    </submittedName>
</protein>